<feature type="transmembrane region" description="Helical" evidence="5">
    <location>
        <begin position="365"/>
        <end position="386"/>
    </location>
</feature>
<keyword evidence="5" id="KW-0812">Transmembrane</keyword>
<evidence type="ECO:0000256" key="3">
    <source>
        <dbReference type="PROSITE-ProRule" id="PRU00339"/>
    </source>
</evidence>
<keyword evidence="5" id="KW-1133">Transmembrane helix</keyword>
<protein>
    <submittedName>
        <fullName evidence="6">Uncharacterized protein</fullName>
    </submittedName>
</protein>
<feature type="repeat" description="TPR" evidence="3">
    <location>
        <begin position="105"/>
        <end position="138"/>
    </location>
</feature>
<dbReference type="InterPro" id="IPR013105">
    <property type="entry name" value="TPR_2"/>
</dbReference>
<evidence type="ECO:0000313" key="7">
    <source>
        <dbReference type="Proteomes" id="UP000247903"/>
    </source>
</evidence>
<dbReference type="OrthoDB" id="1489995at2"/>
<comment type="caution">
    <text evidence="6">The sequence shown here is derived from an EMBL/GenBank/DDBJ whole genome shotgun (WGS) entry which is preliminary data.</text>
</comment>
<proteinExistence type="predicted"/>
<dbReference type="InterPro" id="IPR019734">
    <property type="entry name" value="TPR_rpt"/>
</dbReference>
<reference evidence="6 7" key="1">
    <citation type="submission" date="2018-05" db="EMBL/GenBank/DDBJ databases">
        <title>Flavobacterium sp. strain IMCC34759, incomplete genome.</title>
        <authorList>
            <person name="Joung Y."/>
            <person name="Cho J."/>
        </authorList>
    </citation>
    <scope>NUCLEOTIDE SEQUENCE [LARGE SCALE GENOMIC DNA]</scope>
    <source>
        <strain evidence="6 7">IMCC34759</strain>
    </source>
</reference>
<feature type="transmembrane region" description="Helical" evidence="5">
    <location>
        <begin position="339"/>
        <end position="358"/>
    </location>
</feature>
<dbReference type="SMART" id="SM00028">
    <property type="entry name" value="TPR"/>
    <property type="match status" value="5"/>
</dbReference>
<evidence type="ECO:0000256" key="1">
    <source>
        <dbReference type="ARBA" id="ARBA00022737"/>
    </source>
</evidence>
<evidence type="ECO:0000256" key="2">
    <source>
        <dbReference type="ARBA" id="ARBA00022803"/>
    </source>
</evidence>
<dbReference type="Gene3D" id="1.25.40.10">
    <property type="entry name" value="Tetratricopeptide repeat domain"/>
    <property type="match status" value="2"/>
</dbReference>
<dbReference type="InterPro" id="IPR011990">
    <property type="entry name" value="TPR-like_helical_dom_sf"/>
</dbReference>
<dbReference type="EMBL" id="QJHK01000017">
    <property type="protein sequence ID" value="PXY39559.1"/>
    <property type="molecule type" value="Genomic_DNA"/>
</dbReference>
<keyword evidence="1" id="KW-0677">Repeat</keyword>
<keyword evidence="4" id="KW-0175">Coiled coil</keyword>
<name>A0A2V4BKT2_9FLAO</name>
<dbReference type="Pfam" id="PF13181">
    <property type="entry name" value="TPR_8"/>
    <property type="match status" value="1"/>
</dbReference>
<gene>
    <name evidence="6" type="ORF">DMB65_17215</name>
</gene>
<dbReference type="AlphaFoldDB" id="A0A2V4BKT2"/>
<dbReference type="Pfam" id="PF14559">
    <property type="entry name" value="TPR_19"/>
    <property type="match status" value="1"/>
</dbReference>
<feature type="transmembrane region" description="Helical" evidence="5">
    <location>
        <begin position="230"/>
        <end position="253"/>
    </location>
</feature>
<dbReference type="PROSITE" id="PS50005">
    <property type="entry name" value="TPR"/>
    <property type="match status" value="2"/>
</dbReference>
<dbReference type="PANTHER" id="PTHR12558">
    <property type="entry name" value="CELL DIVISION CYCLE 16,23,27"/>
    <property type="match status" value="1"/>
</dbReference>
<feature type="repeat" description="TPR" evidence="3">
    <location>
        <begin position="173"/>
        <end position="206"/>
    </location>
</feature>
<feature type="transmembrane region" description="Helical" evidence="5">
    <location>
        <begin position="273"/>
        <end position="295"/>
    </location>
</feature>
<dbReference type="Proteomes" id="UP000247903">
    <property type="component" value="Unassembled WGS sequence"/>
</dbReference>
<feature type="coiled-coil region" evidence="4">
    <location>
        <begin position="80"/>
        <end position="138"/>
    </location>
</feature>
<keyword evidence="2 3" id="KW-0802">TPR repeat</keyword>
<dbReference type="RefSeq" id="WP_110307859.1">
    <property type="nucleotide sequence ID" value="NZ_QJHK01000017.1"/>
</dbReference>
<evidence type="ECO:0000256" key="4">
    <source>
        <dbReference type="SAM" id="Coils"/>
    </source>
</evidence>
<dbReference type="Pfam" id="PF07719">
    <property type="entry name" value="TPR_2"/>
    <property type="match status" value="1"/>
</dbReference>
<accession>A0A2V4BKT2</accession>
<evidence type="ECO:0000256" key="5">
    <source>
        <dbReference type="SAM" id="Phobius"/>
    </source>
</evidence>
<evidence type="ECO:0000313" key="6">
    <source>
        <dbReference type="EMBL" id="PXY39559.1"/>
    </source>
</evidence>
<dbReference type="SUPFAM" id="SSF48452">
    <property type="entry name" value="TPR-like"/>
    <property type="match status" value="2"/>
</dbReference>
<keyword evidence="7" id="KW-1185">Reference proteome</keyword>
<keyword evidence="5" id="KW-0472">Membrane</keyword>
<feature type="transmembrane region" description="Helical" evidence="5">
    <location>
        <begin position="315"/>
        <end position="333"/>
    </location>
</feature>
<sequence>MSEDHRIAKVTILIQQKKYPEAEKVLKDLISEDANNIYFLSLLAEVNLQQDKIDVAKTIIKNAIGLAPDAPHLFYIKSRIAIQQDDYNEAEENIMQAIALDSYDADYFAFLAHIKLSRKQYEEALEFANKALEIDSENLLGLNTRSTALLKLDRSEESFNTIEGALREDPNNAYTHANYGWSLLEKGDNKKALKHFNEALKSDPNFSYAQSGMLEAIKASNPLYRGYLKYSFWMGNLTAKYQWGVIIGFYLGVKLLRNLADNNANLQPYLNPLIIILALFAYSTWVITPIGNLFLRFNKYGQLLLSEKQKQSSNFVALGLAVFAVGLLLYFVLPDERFLSVAVFGCAMMLPCSVMFSPTKYKDSLMIYTIVMAIIGILAIALTFISGEIFNLMSVIFIFGFIGFQWAANFLLIKQSNR</sequence>
<organism evidence="6 7">
    <name type="scientific">Flavobacterium cheongpyeongense</name>
    <dbReference type="NCBI Taxonomy" id="2212651"/>
    <lineage>
        <taxon>Bacteria</taxon>
        <taxon>Pseudomonadati</taxon>
        <taxon>Bacteroidota</taxon>
        <taxon>Flavobacteriia</taxon>
        <taxon>Flavobacteriales</taxon>
        <taxon>Flavobacteriaceae</taxon>
        <taxon>Flavobacterium</taxon>
    </lineage>
</organism>
<dbReference type="PANTHER" id="PTHR12558:SF13">
    <property type="entry name" value="CELL DIVISION CYCLE PROTEIN 27 HOMOLOG"/>
    <property type="match status" value="1"/>
</dbReference>
<feature type="transmembrane region" description="Helical" evidence="5">
    <location>
        <begin position="392"/>
        <end position="413"/>
    </location>
</feature>